<accession>A0A2N7X8V4</accession>
<dbReference type="RefSeq" id="WP_018438773.1">
    <property type="nucleotide sequence ID" value="NZ_KB890164.1"/>
</dbReference>
<dbReference type="EMBL" id="PNYC01000002">
    <property type="protein sequence ID" value="PMS38030.1"/>
    <property type="molecule type" value="Genomic_DNA"/>
</dbReference>
<protein>
    <submittedName>
        <fullName evidence="2">Uncharacterized protein</fullName>
    </submittedName>
</protein>
<dbReference type="STRING" id="863227.GCA_000373005_00276"/>
<evidence type="ECO:0000256" key="1">
    <source>
        <dbReference type="SAM" id="Phobius"/>
    </source>
</evidence>
<reference evidence="2 3" key="1">
    <citation type="submission" date="2018-01" db="EMBL/GenBank/DDBJ databases">
        <title>Whole genome analyses suggest that Burkholderia sensu lato contains two further novel genera in the rhizoxinica-symbiotica group Mycetohabitans gen. nov., and Trinickia gen. nov.: implications for the evolution of diazotrophy and nodulation in the Burkholderiaceae.</title>
        <authorList>
            <person name="Estrada-de los Santos P."/>
            <person name="Palmer M."/>
            <person name="Chavez-Ramirez B."/>
            <person name="Beukes C."/>
            <person name="Steenkamp E.T."/>
            <person name="Hirsch A.M."/>
            <person name="Manyaka P."/>
            <person name="Maluk M."/>
            <person name="Lafos M."/>
            <person name="Crook M."/>
            <person name="Gross E."/>
            <person name="Simon M.F."/>
            <person name="Bueno dos Reis Junior F."/>
            <person name="Poole P.S."/>
            <person name="Venter S.N."/>
            <person name="James E.K."/>
        </authorList>
    </citation>
    <scope>NUCLEOTIDE SEQUENCE [LARGE SCALE GENOMIC DNA]</scope>
    <source>
        <strain evidence="2 3">JPY 581</strain>
    </source>
</reference>
<proteinExistence type="predicted"/>
<keyword evidence="3" id="KW-1185">Reference proteome</keyword>
<keyword evidence="1" id="KW-0812">Transmembrane</keyword>
<dbReference type="AlphaFoldDB" id="A0A2N7X8V4"/>
<dbReference type="Proteomes" id="UP000235777">
    <property type="component" value="Unassembled WGS sequence"/>
</dbReference>
<dbReference type="OrthoDB" id="9964336at2"/>
<organism evidence="2 3">
    <name type="scientific">Trinickia symbiotica</name>
    <dbReference type="NCBI Taxonomy" id="863227"/>
    <lineage>
        <taxon>Bacteria</taxon>
        <taxon>Pseudomonadati</taxon>
        <taxon>Pseudomonadota</taxon>
        <taxon>Betaproteobacteria</taxon>
        <taxon>Burkholderiales</taxon>
        <taxon>Burkholderiaceae</taxon>
        <taxon>Trinickia</taxon>
    </lineage>
</organism>
<evidence type="ECO:0000313" key="2">
    <source>
        <dbReference type="EMBL" id="PMS38030.1"/>
    </source>
</evidence>
<feature type="transmembrane region" description="Helical" evidence="1">
    <location>
        <begin position="64"/>
        <end position="83"/>
    </location>
</feature>
<comment type="caution">
    <text evidence="2">The sequence shown here is derived from an EMBL/GenBank/DDBJ whole genome shotgun (WGS) entry which is preliminary data.</text>
</comment>
<name>A0A2N7X8V4_9BURK</name>
<keyword evidence="1" id="KW-1133">Transmembrane helix</keyword>
<keyword evidence="1" id="KW-0472">Membrane</keyword>
<sequence length="93" mass="10164">MKHRLALVGGGLLLTLPVYLALANFQPLEDLFLYHDAWTVFKPLFLAGNAIGIHDDGAIVETTMFVVSFLIALAIVALLACGITRARRERNNA</sequence>
<evidence type="ECO:0000313" key="3">
    <source>
        <dbReference type="Proteomes" id="UP000235777"/>
    </source>
</evidence>
<gene>
    <name evidence="2" type="ORF">C0Z20_04295</name>
</gene>